<dbReference type="Proteomes" id="UP001295423">
    <property type="component" value="Unassembled WGS sequence"/>
</dbReference>
<dbReference type="EMBL" id="CAKOGP040000003">
    <property type="protein sequence ID" value="CAJ1926366.1"/>
    <property type="molecule type" value="Genomic_DNA"/>
</dbReference>
<comment type="caution">
    <text evidence="3">The sequence shown here is derived from an EMBL/GenBank/DDBJ whole genome shotgun (WGS) entry which is preliminary data.</text>
</comment>
<evidence type="ECO:0000259" key="2">
    <source>
        <dbReference type="Pfam" id="PF20710"/>
    </source>
</evidence>
<protein>
    <recommendedName>
        <fullName evidence="2">DUF6824 domain-containing protein</fullName>
    </recommendedName>
</protein>
<evidence type="ECO:0000256" key="1">
    <source>
        <dbReference type="SAM" id="MobiDB-lite"/>
    </source>
</evidence>
<dbReference type="Pfam" id="PF20710">
    <property type="entry name" value="DUF6824"/>
    <property type="match status" value="1"/>
</dbReference>
<organism evidence="3 4">
    <name type="scientific">Cylindrotheca closterium</name>
    <dbReference type="NCBI Taxonomy" id="2856"/>
    <lineage>
        <taxon>Eukaryota</taxon>
        <taxon>Sar</taxon>
        <taxon>Stramenopiles</taxon>
        <taxon>Ochrophyta</taxon>
        <taxon>Bacillariophyta</taxon>
        <taxon>Bacillariophyceae</taxon>
        <taxon>Bacillariophycidae</taxon>
        <taxon>Bacillariales</taxon>
        <taxon>Bacillariaceae</taxon>
        <taxon>Cylindrotheca</taxon>
    </lineage>
</organism>
<feature type="domain" description="DUF6824" evidence="2">
    <location>
        <begin position="509"/>
        <end position="591"/>
    </location>
</feature>
<name>A0AAD2CC45_9STRA</name>
<sequence length="601" mass="67444">MESFPYSHNNVAVTHRDHGALFHPSSSVATPSLAKYVVANDDIPLAGPQHGRSNGNKNNDMKPLEDFVASEFCKLSVEEQTKALSDLYCQSAAADKKQEDTNLSNSSSCDLNENPVMIQDSLRRFELQIQQGNFPIYDIALVQNRSYVQDPTFRLKFLRANRHNVPKAVHQMTCFLQEKAVHFGQDKVAREITLDDLSPEELDLMISDRYHIQGGRDQKGRVIHYSFPAALGGGGVGVRGTSSCPSVGMVNRVNYYVWFNILSNMAVVQSKGLVAVHYDTAQPDAASSNKPSFDFIHKSMAFFATMPIRYSAIHLCFPESAAAKRDASIKNLVLGAYLRSIPLYSRARTTMHHGSDWEIQYRLIQQYGFPHAGTFPVDSQGKIRRNVLNVWLHLHMANEPSYIDSFNCTMVQLEDDDDEDDRDDYSITSEEDEICTVATDVAVVLDPPPAATVAKYTYAASASGGRINNDVLHQISIASSSSSSQNTPATITEQQQQKGGGGQHRPDHDVFFGRGRGIQDHPGNIRCREYLQEYHHAYDTAPRNQRGKVTKALTNALRQQGTRFYERNQNREWVEAEPKVIEKKIGQLLREFRKKKNQNQG</sequence>
<dbReference type="InterPro" id="IPR049227">
    <property type="entry name" value="DUF6824"/>
</dbReference>
<evidence type="ECO:0000313" key="4">
    <source>
        <dbReference type="Proteomes" id="UP001295423"/>
    </source>
</evidence>
<keyword evidence="4" id="KW-1185">Reference proteome</keyword>
<dbReference type="AlphaFoldDB" id="A0AAD2CC45"/>
<evidence type="ECO:0000313" key="3">
    <source>
        <dbReference type="EMBL" id="CAJ1926366.1"/>
    </source>
</evidence>
<accession>A0AAD2CC45</accession>
<proteinExistence type="predicted"/>
<feature type="region of interest" description="Disordered" evidence="1">
    <location>
        <begin position="479"/>
        <end position="509"/>
    </location>
</feature>
<gene>
    <name evidence="3" type="ORF">CYCCA115_LOCUS1209</name>
</gene>
<reference evidence="3" key="1">
    <citation type="submission" date="2023-08" db="EMBL/GenBank/DDBJ databases">
        <authorList>
            <person name="Audoor S."/>
            <person name="Bilcke G."/>
        </authorList>
    </citation>
    <scope>NUCLEOTIDE SEQUENCE</scope>
</reference>